<evidence type="ECO:0000313" key="1">
    <source>
        <dbReference type="EMBL" id="CAB4137003.1"/>
    </source>
</evidence>
<accession>A0A6J5LV80</accession>
<protein>
    <submittedName>
        <fullName evidence="1">Protein of unkown function DUF2303</fullName>
    </submittedName>
</protein>
<organism evidence="1">
    <name type="scientific">uncultured Caudovirales phage</name>
    <dbReference type="NCBI Taxonomy" id="2100421"/>
    <lineage>
        <taxon>Viruses</taxon>
        <taxon>Duplodnaviria</taxon>
        <taxon>Heunggongvirae</taxon>
        <taxon>Uroviricota</taxon>
        <taxon>Caudoviricetes</taxon>
        <taxon>Peduoviridae</taxon>
        <taxon>Maltschvirus</taxon>
        <taxon>Maltschvirus maltsch</taxon>
    </lineage>
</organism>
<sequence length="283" mass="31643">MDAQTIDRIVSLSKTGQEIALDSEFYHPAFIDGRDIVSVEQFSKTPYDVREDRQLPSLKAFTDYLEAFKQPNTVVFADTVAQKLQAVLDYHGTPERLNERITGFAPGTPSWCKHKASFSLTQDEDFAHFLKLDKRAMEQDDLVIELTDYAPHFLVPAAADILALVGDVQLVDSKELASKVGSGGLSTLYKHDKKLQAKGQLQFPDVFKVALPVFKGFPARYELSFRLLWKCGDETRNKIMFQMRLVRPHAILEAAFQDVCKQIKDAAPGVALYGADPTLTSVA</sequence>
<name>A0A6J5LV80_9CAUD</name>
<gene>
    <name evidence="1" type="ORF">UFOVP315_36</name>
</gene>
<dbReference type="InterPro" id="IPR019276">
    <property type="entry name" value="DUF2303"/>
</dbReference>
<proteinExistence type="predicted"/>
<reference evidence="1" key="1">
    <citation type="submission" date="2020-04" db="EMBL/GenBank/DDBJ databases">
        <authorList>
            <person name="Chiriac C."/>
            <person name="Salcher M."/>
            <person name="Ghai R."/>
            <person name="Kavagutti S V."/>
        </authorList>
    </citation>
    <scope>NUCLEOTIDE SEQUENCE</scope>
</reference>
<dbReference type="EMBL" id="LR796327">
    <property type="protein sequence ID" value="CAB4137003.1"/>
    <property type="molecule type" value="Genomic_DNA"/>
</dbReference>
<dbReference type="Pfam" id="PF10065">
    <property type="entry name" value="DUF2303"/>
    <property type="match status" value="1"/>
</dbReference>